<dbReference type="InterPro" id="IPR059120">
    <property type="entry name" value="Cullin-like_AB"/>
</dbReference>
<feature type="compositionally biased region" description="Polar residues" evidence="8">
    <location>
        <begin position="1"/>
        <end position="16"/>
    </location>
</feature>
<evidence type="ECO:0000256" key="5">
    <source>
        <dbReference type="ARBA" id="ARBA00022843"/>
    </source>
</evidence>
<evidence type="ECO:0000259" key="9">
    <source>
        <dbReference type="PROSITE" id="PS50069"/>
    </source>
</evidence>
<dbReference type="PROSITE" id="PS50069">
    <property type="entry name" value="CULLIN_2"/>
    <property type="match status" value="1"/>
</dbReference>
<dbReference type="Gene3D" id="1.20.1310.10">
    <property type="entry name" value="Cullin Repeats"/>
    <property type="match status" value="2"/>
</dbReference>
<evidence type="ECO:0000313" key="11">
    <source>
        <dbReference type="Proteomes" id="UP000271241"/>
    </source>
</evidence>
<dbReference type="GO" id="GO:0006511">
    <property type="term" value="P:ubiquitin-dependent protein catabolic process"/>
    <property type="evidence" value="ECO:0007669"/>
    <property type="project" value="InterPro"/>
</dbReference>
<dbReference type="GO" id="GO:0031625">
    <property type="term" value="F:ubiquitin protein ligase binding"/>
    <property type="evidence" value="ECO:0007669"/>
    <property type="project" value="InterPro"/>
</dbReference>
<dbReference type="Pfam" id="PF26557">
    <property type="entry name" value="Cullin_AB"/>
    <property type="match status" value="1"/>
</dbReference>
<dbReference type="InterPro" id="IPR016157">
    <property type="entry name" value="Cullin_CS"/>
</dbReference>
<keyword evidence="11" id="KW-1185">Reference proteome</keyword>
<evidence type="ECO:0000256" key="6">
    <source>
        <dbReference type="PROSITE-ProRule" id="PRU00330"/>
    </source>
</evidence>
<dbReference type="InterPro" id="IPR045093">
    <property type="entry name" value="Cullin"/>
</dbReference>
<proteinExistence type="inferred from homology"/>
<dbReference type="InterPro" id="IPR036390">
    <property type="entry name" value="WH_DNA-bd_sf"/>
</dbReference>
<feature type="domain" description="Cullin family profile" evidence="9">
    <location>
        <begin position="111"/>
        <end position="345"/>
    </location>
</feature>
<dbReference type="EMBL" id="KZ993042">
    <property type="protein sequence ID" value="RKP05744.1"/>
    <property type="molecule type" value="Genomic_DNA"/>
</dbReference>
<dbReference type="GO" id="GO:0031461">
    <property type="term" value="C:cullin-RING ubiquitin ligase complex"/>
    <property type="evidence" value="ECO:0007669"/>
    <property type="project" value="InterPro"/>
</dbReference>
<dbReference type="PROSITE" id="PS01256">
    <property type="entry name" value="CULLIN_1"/>
    <property type="match status" value="1"/>
</dbReference>
<feature type="region of interest" description="Disordered" evidence="8">
    <location>
        <begin position="1"/>
        <end position="23"/>
    </location>
</feature>
<dbReference type="InterPro" id="IPR036317">
    <property type="entry name" value="Cullin_homology_sf"/>
</dbReference>
<dbReference type="Pfam" id="PF10557">
    <property type="entry name" value="Cullin_Nedd8"/>
    <property type="match status" value="1"/>
</dbReference>
<comment type="similarity">
    <text evidence="2 6 7">Belongs to the cullin family.</text>
</comment>
<dbReference type="InterPro" id="IPR019559">
    <property type="entry name" value="Cullin_neddylation_domain"/>
</dbReference>
<organism evidence="10 11">
    <name type="scientific">Thamnocephalis sphaerospora</name>
    <dbReference type="NCBI Taxonomy" id="78915"/>
    <lineage>
        <taxon>Eukaryota</taxon>
        <taxon>Fungi</taxon>
        <taxon>Fungi incertae sedis</taxon>
        <taxon>Zoopagomycota</taxon>
        <taxon>Zoopagomycotina</taxon>
        <taxon>Zoopagomycetes</taxon>
        <taxon>Zoopagales</taxon>
        <taxon>Sigmoideomycetaceae</taxon>
        <taxon>Thamnocephalis</taxon>
    </lineage>
</organism>
<dbReference type="FunFam" id="3.30.230.130:FF:000003">
    <property type="entry name" value="Cullin 2"/>
    <property type="match status" value="1"/>
</dbReference>
<evidence type="ECO:0000313" key="10">
    <source>
        <dbReference type="EMBL" id="RKP05744.1"/>
    </source>
</evidence>
<keyword evidence="4" id="KW-0833">Ubl conjugation pathway</keyword>
<dbReference type="Pfam" id="PF00888">
    <property type="entry name" value="Cullin"/>
    <property type="match status" value="1"/>
</dbReference>
<sequence length="471" mass="53866">MTCISTHQTNKQTDSVSKSKEKENLDKLRTSFEAHVRNIGEKSLERVSASSGDALVRDPKTYVHALLEVHQKYQALVQTAFKNDTGFMKALDKACENFVNRNKVANAGTSKSPELLAKYADALLKKSAKNPDENELETMLTQTMVIFKFIEDKDVFQKHYSRSLARRLINETSASDDAEASMISKLREACGVDFTSKLQRMFTDISLSKEQNDRFRDRLKQTRDDSEITVDFNFKVLGTSAWPLTAPSTAFDVPPEVEPIFRRFQTFYESAHQGRKLNWLFQHSRAEIRTTYVKHGRSGYTFQVSTYQMGVLLQYNKNTSYTAAELMESTKLNKETVNGILGIFCKSKLLQLESGQAGSDGARYGLNMDYKSKKMRQNLNIAMRAEVEKENKETQKSIDEDRKMLAQAAIVRIMKARKTLEHNQLVAEVIEQLKSRFNPEIASIKKCIDALIEKEYLERHADKKNTYNYLA</sequence>
<keyword evidence="5" id="KW-0832">Ubl conjugation</keyword>
<evidence type="ECO:0000256" key="8">
    <source>
        <dbReference type="SAM" id="MobiDB-lite"/>
    </source>
</evidence>
<dbReference type="SUPFAM" id="SSF74788">
    <property type="entry name" value="Cullin repeat-like"/>
    <property type="match status" value="1"/>
</dbReference>
<gene>
    <name evidence="10" type="ORF">THASP1DRAFT_19409</name>
</gene>
<dbReference type="OrthoDB" id="27073at2759"/>
<evidence type="ECO:0000256" key="1">
    <source>
        <dbReference type="ARBA" id="ARBA00004906"/>
    </source>
</evidence>
<dbReference type="SUPFAM" id="SSF75632">
    <property type="entry name" value="Cullin homology domain"/>
    <property type="match status" value="1"/>
</dbReference>
<protein>
    <submittedName>
        <fullName evidence="10">Cullin family-domain-containing protein</fullName>
    </submittedName>
</protein>
<dbReference type="SMART" id="SM00884">
    <property type="entry name" value="Cullin_Nedd8"/>
    <property type="match status" value="1"/>
</dbReference>
<dbReference type="InterPro" id="IPR016158">
    <property type="entry name" value="Cullin_homology"/>
</dbReference>
<comment type="pathway">
    <text evidence="1">Protein modification; protein ubiquitination.</text>
</comment>
<dbReference type="Gene3D" id="4.10.1030.10">
    <property type="entry name" value="Ring Box Chain A, domain 5"/>
    <property type="match status" value="1"/>
</dbReference>
<accession>A0A4P9XJ32</accession>
<dbReference type="FunFam" id="1.10.10.10:FF:000014">
    <property type="entry name" value="Cullin 1"/>
    <property type="match status" value="1"/>
</dbReference>
<dbReference type="Proteomes" id="UP000271241">
    <property type="component" value="Unassembled WGS sequence"/>
</dbReference>
<keyword evidence="3" id="KW-1017">Isopeptide bond</keyword>
<evidence type="ECO:0000256" key="3">
    <source>
        <dbReference type="ARBA" id="ARBA00022499"/>
    </source>
</evidence>
<dbReference type="AlphaFoldDB" id="A0A4P9XJ32"/>
<evidence type="ECO:0000256" key="4">
    <source>
        <dbReference type="ARBA" id="ARBA00022786"/>
    </source>
</evidence>
<dbReference type="SMART" id="SM00182">
    <property type="entry name" value="CULLIN"/>
    <property type="match status" value="1"/>
</dbReference>
<dbReference type="InterPro" id="IPR036388">
    <property type="entry name" value="WH-like_DNA-bd_sf"/>
</dbReference>
<evidence type="ECO:0000256" key="7">
    <source>
        <dbReference type="RuleBase" id="RU003829"/>
    </source>
</evidence>
<dbReference type="FunFam" id="1.20.1310.10:FF:000007">
    <property type="entry name" value="Cullin 1"/>
    <property type="match status" value="1"/>
</dbReference>
<evidence type="ECO:0000256" key="2">
    <source>
        <dbReference type="ARBA" id="ARBA00006019"/>
    </source>
</evidence>
<dbReference type="SUPFAM" id="SSF46785">
    <property type="entry name" value="Winged helix' DNA-binding domain"/>
    <property type="match status" value="1"/>
</dbReference>
<dbReference type="InterPro" id="IPR016159">
    <property type="entry name" value="Cullin_repeat-like_dom_sf"/>
</dbReference>
<dbReference type="STRING" id="78915.A0A4P9XJ32"/>
<dbReference type="PANTHER" id="PTHR11932">
    <property type="entry name" value="CULLIN"/>
    <property type="match status" value="1"/>
</dbReference>
<dbReference type="InterPro" id="IPR001373">
    <property type="entry name" value="Cullin_N"/>
</dbReference>
<name>A0A4P9XJ32_9FUNG</name>
<reference evidence="11" key="1">
    <citation type="journal article" date="2018" name="Nat. Microbiol.">
        <title>Leveraging single-cell genomics to expand the fungal tree of life.</title>
        <authorList>
            <person name="Ahrendt S.R."/>
            <person name="Quandt C.A."/>
            <person name="Ciobanu D."/>
            <person name="Clum A."/>
            <person name="Salamov A."/>
            <person name="Andreopoulos B."/>
            <person name="Cheng J.F."/>
            <person name="Woyke T."/>
            <person name="Pelin A."/>
            <person name="Henrissat B."/>
            <person name="Reynolds N.K."/>
            <person name="Benny G.L."/>
            <person name="Smith M.E."/>
            <person name="James T.Y."/>
            <person name="Grigoriev I.V."/>
        </authorList>
    </citation>
    <scope>NUCLEOTIDE SEQUENCE [LARGE SCALE GENOMIC DNA]</scope>
    <source>
        <strain evidence="11">RSA 1356</strain>
    </source>
</reference>
<dbReference type="Gene3D" id="1.10.10.10">
    <property type="entry name" value="Winged helix-like DNA-binding domain superfamily/Winged helix DNA-binding domain"/>
    <property type="match status" value="2"/>
</dbReference>